<name>R0G9M6_9BRAS</name>
<accession>R0G9M6</accession>
<gene>
    <name evidence="3" type="ORF">CARUB_v10015634mg</name>
</gene>
<dbReference type="Proteomes" id="UP000029121">
    <property type="component" value="Unassembled WGS sequence"/>
</dbReference>
<protein>
    <recommendedName>
        <fullName evidence="2">MD-2-related lipid-recognition domain-containing protein</fullName>
    </recommendedName>
</protein>
<organism evidence="3 4">
    <name type="scientific">Capsella rubella</name>
    <dbReference type="NCBI Taxonomy" id="81985"/>
    <lineage>
        <taxon>Eukaryota</taxon>
        <taxon>Viridiplantae</taxon>
        <taxon>Streptophyta</taxon>
        <taxon>Embryophyta</taxon>
        <taxon>Tracheophyta</taxon>
        <taxon>Spermatophyta</taxon>
        <taxon>Magnoliopsida</taxon>
        <taxon>eudicotyledons</taxon>
        <taxon>Gunneridae</taxon>
        <taxon>Pentapetalae</taxon>
        <taxon>rosids</taxon>
        <taxon>malvids</taxon>
        <taxon>Brassicales</taxon>
        <taxon>Brassicaceae</taxon>
        <taxon>Camelineae</taxon>
        <taxon>Capsella</taxon>
    </lineage>
</organism>
<dbReference type="KEGG" id="crb:17893260"/>
<dbReference type="SMART" id="SM00737">
    <property type="entry name" value="ML"/>
    <property type="match status" value="1"/>
</dbReference>
<dbReference type="EMBL" id="KB870807">
    <property type="protein sequence ID" value="EOA32367.1"/>
    <property type="molecule type" value="Genomic_DNA"/>
</dbReference>
<dbReference type="AlphaFoldDB" id="R0G9M6"/>
<proteinExistence type="predicted"/>
<feature type="signal peptide" evidence="1">
    <location>
        <begin position="1"/>
        <end position="25"/>
    </location>
</feature>
<reference evidence="4" key="1">
    <citation type="journal article" date="2013" name="Nat. Genet.">
        <title>The Capsella rubella genome and the genomic consequences of rapid mating system evolution.</title>
        <authorList>
            <person name="Slotte T."/>
            <person name="Hazzouri K.M."/>
            <person name="Agren J.A."/>
            <person name="Koenig D."/>
            <person name="Maumus F."/>
            <person name="Guo Y.L."/>
            <person name="Steige K."/>
            <person name="Platts A.E."/>
            <person name="Escobar J.S."/>
            <person name="Newman L.K."/>
            <person name="Wang W."/>
            <person name="Mandakova T."/>
            <person name="Vello E."/>
            <person name="Smith L.M."/>
            <person name="Henz S.R."/>
            <person name="Steffen J."/>
            <person name="Takuno S."/>
            <person name="Brandvain Y."/>
            <person name="Coop G."/>
            <person name="Andolfatto P."/>
            <person name="Hu T.T."/>
            <person name="Blanchette M."/>
            <person name="Clark R.M."/>
            <person name="Quesneville H."/>
            <person name="Nordborg M."/>
            <person name="Gaut B.S."/>
            <person name="Lysak M.A."/>
            <person name="Jenkins J."/>
            <person name="Grimwood J."/>
            <person name="Chapman J."/>
            <person name="Prochnik S."/>
            <person name="Shu S."/>
            <person name="Rokhsar D."/>
            <person name="Schmutz J."/>
            <person name="Weigel D."/>
            <person name="Wright S.I."/>
        </authorList>
    </citation>
    <scope>NUCLEOTIDE SEQUENCE [LARGE SCALE GENOMIC DNA]</scope>
    <source>
        <strain evidence="4">cv. Monte Gargano</strain>
    </source>
</reference>
<evidence type="ECO:0000259" key="2">
    <source>
        <dbReference type="SMART" id="SM00737"/>
    </source>
</evidence>
<sequence length="176" mass="19158">MAIPHAQLVLLLLTSSLFFLPALHASAIDFGNCKDANIDYVFGITNVTQVEISPYPVGPNDEPTITISGFTSDDSFIIYNATIHVLYKYENVTSTIRKYSLSDVIDEDPGSIEPGENFVLTLSKVPGLQSLPHKDKSKIVVSLVDEYGDDDEAPLLKMCVEFDNPAPATTATLFSA</sequence>
<keyword evidence="1" id="KW-0732">Signal</keyword>
<feature type="domain" description="MD-2-related lipid-recognition" evidence="2">
    <location>
        <begin position="30"/>
        <end position="164"/>
    </location>
</feature>
<dbReference type="Pfam" id="PF02221">
    <property type="entry name" value="E1_DerP2_DerF2"/>
    <property type="match status" value="1"/>
</dbReference>
<evidence type="ECO:0000256" key="1">
    <source>
        <dbReference type="SAM" id="SignalP"/>
    </source>
</evidence>
<dbReference type="InterPro" id="IPR003172">
    <property type="entry name" value="ML_dom"/>
</dbReference>
<evidence type="ECO:0000313" key="4">
    <source>
        <dbReference type="Proteomes" id="UP000029121"/>
    </source>
</evidence>
<evidence type="ECO:0000313" key="3">
    <source>
        <dbReference type="EMBL" id="EOA32367.1"/>
    </source>
</evidence>
<dbReference type="OrthoDB" id="1064067at2759"/>
<feature type="chain" id="PRO_5004341073" description="MD-2-related lipid-recognition domain-containing protein" evidence="1">
    <location>
        <begin position="26"/>
        <end position="176"/>
    </location>
</feature>
<keyword evidence="4" id="KW-1185">Reference proteome</keyword>